<feature type="compositionally biased region" description="Low complexity" evidence="1">
    <location>
        <begin position="181"/>
        <end position="202"/>
    </location>
</feature>
<dbReference type="EMBL" id="LT906453">
    <property type="protein sequence ID" value="SNV21185.1"/>
    <property type="molecule type" value="Genomic_DNA"/>
</dbReference>
<evidence type="ECO:0000256" key="1">
    <source>
        <dbReference type="SAM" id="MobiDB-lite"/>
    </source>
</evidence>
<dbReference type="AlphaFoldDB" id="A0A239VG42"/>
<feature type="region of interest" description="Disordered" evidence="1">
    <location>
        <begin position="1"/>
        <end position="27"/>
    </location>
</feature>
<evidence type="ECO:0000313" key="3">
    <source>
        <dbReference type="EMBL" id="SNV21185.1"/>
    </source>
</evidence>
<dbReference type="RefSeq" id="WP_051277432.1">
    <property type="nucleotide sequence ID" value="NZ_JAAFNN010000001.1"/>
</dbReference>
<keyword evidence="2" id="KW-1133">Transmembrane helix</keyword>
<keyword evidence="2" id="KW-0472">Membrane</keyword>
<gene>
    <name evidence="3" type="ORF">SAMEA4475696_01161</name>
</gene>
<feature type="compositionally biased region" description="Pro residues" evidence="1">
    <location>
        <begin position="130"/>
        <end position="147"/>
    </location>
</feature>
<evidence type="ECO:0000313" key="4">
    <source>
        <dbReference type="Proteomes" id="UP000242637"/>
    </source>
</evidence>
<feature type="compositionally biased region" description="Polar residues" evidence="1">
    <location>
        <begin position="166"/>
        <end position="179"/>
    </location>
</feature>
<keyword evidence="2" id="KW-0812">Transmembrane</keyword>
<dbReference type="KEGG" id="dco:SAMEA4475696_1161"/>
<reference evidence="3 4" key="1">
    <citation type="submission" date="2017-06" db="EMBL/GenBank/DDBJ databases">
        <authorList>
            <consortium name="Pathogen Informatics"/>
        </authorList>
    </citation>
    <scope>NUCLEOTIDE SEQUENCE [LARGE SCALE GENOMIC DNA]</scope>
    <source>
        <strain evidence="3 4">NCTC13039</strain>
    </source>
</reference>
<proteinExistence type="predicted"/>
<dbReference type="GeneID" id="63459393"/>
<sequence length="202" mass="21225">MSQQPLTSRPVRRATPRPTTPQRPPLRVVAPTPRRVGRIPFIVFCSILMTLGLGALLALNLSLVAGAYELHDVTEQVEALRAQESELIEKVALRSTPSELATRAKELGMVTGGTPAYLKLKDGSVVGNPTPAPSGGPNRQVPPPPNSSPTNDNTPNPNPNTAEPSQTPGAQNNGNNPSTFPEANAPDADPAPQTNDAPTNAQ</sequence>
<feature type="compositionally biased region" description="Low complexity" evidence="1">
    <location>
        <begin position="148"/>
        <end position="165"/>
    </location>
</feature>
<feature type="region of interest" description="Disordered" evidence="1">
    <location>
        <begin position="120"/>
        <end position="202"/>
    </location>
</feature>
<evidence type="ECO:0000256" key="2">
    <source>
        <dbReference type="SAM" id="Phobius"/>
    </source>
</evidence>
<keyword evidence="4" id="KW-1185">Reference proteome</keyword>
<dbReference type="OrthoDB" id="4792842at2"/>
<protein>
    <submittedName>
        <fullName evidence="3">Predicted membrane protein</fullName>
    </submittedName>
</protein>
<feature type="transmembrane region" description="Helical" evidence="2">
    <location>
        <begin position="41"/>
        <end position="68"/>
    </location>
</feature>
<accession>A0A239VG42</accession>
<organism evidence="3 4">
    <name type="scientific">Dermatophilus congolensis</name>
    <dbReference type="NCBI Taxonomy" id="1863"/>
    <lineage>
        <taxon>Bacteria</taxon>
        <taxon>Bacillati</taxon>
        <taxon>Actinomycetota</taxon>
        <taxon>Actinomycetes</taxon>
        <taxon>Micrococcales</taxon>
        <taxon>Dermatophilaceae</taxon>
        <taxon>Dermatophilus</taxon>
    </lineage>
</organism>
<dbReference type="Proteomes" id="UP000242637">
    <property type="component" value="Chromosome 1"/>
</dbReference>
<dbReference type="STRING" id="1121387.GCA_000429885_00928"/>
<name>A0A239VG42_9MICO</name>